<reference evidence="2 3" key="1">
    <citation type="journal article" date="2014" name="BMC Genomics">
        <title>Architecture and functions of a multipartite genome of the methylotrophic bacterium Paracoccus aminophilus JCM 7686, containing primary and secondary chromids.</title>
        <authorList>
            <person name="Dziewit L."/>
            <person name="Czarnecki J."/>
            <person name="Wibberg D."/>
            <person name="Radlinska M."/>
            <person name="Mrozek P."/>
            <person name="Szymczak M."/>
            <person name="Schluter A."/>
            <person name="Puhler A."/>
            <person name="Bartosik D."/>
        </authorList>
    </citation>
    <scope>NUCLEOTIDE SEQUENCE [LARGE SCALE GENOMIC DNA]</scope>
    <source>
        <strain evidence="2">JCM 7686</strain>
        <plasmid evidence="3">Plasmid pAMI4</plasmid>
    </source>
</reference>
<keyword evidence="2" id="KW-0614">Plasmid</keyword>
<dbReference type="PANTHER" id="PTHR46889:SF4">
    <property type="entry name" value="TRANSPOSASE INSO FOR INSERTION SEQUENCE ELEMENT IS911B-RELATED"/>
    <property type="match status" value="1"/>
</dbReference>
<dbReference type="AlphaFoldDB" id="S5XU82"/>
<dbReference type="Pfam" id="PF13276">
    <property type="entry name" value="HTH_21"/>
    <property type="match status" value="1"/>
</dbReference>
<feature type="domain" description="Integrase catalytic" evidence="1">
    <location>
        <begin position="121"/>
        <end position="283"/>
    </location>
</feature>
<evidence type="ECO:0000313" key="2">
    <source>
        <dbReference type="EMBL" id="AGT11044.1"/>
    </source>
</evidence>
<dbReference type="NCBIfam" id="NF033516">
    <property type="entry name" value="transpos_IS3"/>
    <property type="match status" value="1"/>
</dbReference>
<dbReference type="SUPFAM" id="SSF53098">
    <property type="entry name" value="Ribonuclease H-like"/>
    <property type="match status" value="1"/>
</dbReference>
<dbReference type="GO" id="GO:0003676">
    <property type="term" value="F:nucleic acid binding"/>
    <property type="evidence" value="ECO:0007669"/>
    <property type="project" value="InterPro"/>
</dbReference>
<organism evidence="2 3">
    <name type="scientific">Paracoccus aminophilus JCM 7686</name>
    <dbReference type="NCBI Taxonomy" id="1367847"/>
    <lineage>
        <taxon>Bacteria</taxon>
        <taxon>Pseudomonadati</taxon>
        <taxon>Pseudomonadota</taxon>
        <taxon>Alphaproteobacteria</taxon>
        <taxon>Rhodobacterales</taxon>
        <taxon>Paracoccaceae</taxon>
        <taxon>Paracoccus</taxon>
    </lineage>
</organism>
<dbReference type="InterPro" id="IPR048020">
    <property type="entry name" value="Transpos_IS3"/>
</dbReference>
<dbReference type="eggNOG" id="COG2801">
    <property type="taxonomic scope" value="Bacteria"/>
</dbReference>
<dbReference type="InterPro" id="IPR012337">
    <property type="entry name" value="RNaseH-like_sf"/>
</dbReference>
<dbReference type="InterPro" id="IPR001584">
    <property type="entry name" value="Integrase_cat-core"/>
</dbReference>
<name>S5XU82_PARAH</name>
<accession>S5XU82</accession>
<protein>
    <submittedName>
        <fullName evidence="2">Transposase</fullName>
    </submittedName>
</protein>
<evidence type="ECO:0000313" key="3">
    <source>
        <dbReference type="Proteomes" id="UP000015480"/>
    </source>
</evidence>
<dbReference type="KEGG" id="pami:JCM7686_pAMI4p358"/>
<dbReference type="Pfam" id="PF13333">
    <property type="entry name" value="rve_2"/>
    <property type="match status" value="1"/>
</dbReference>
<geneLocation type="plasmid" evidence="2 3">
    <name>pAMI4</name>
</geneLocation>
<dbReference type="Pfam" id="PF00665">
    <property type="entry name" value="rve"/>
    <property type="match status" value="1"/>
</dbReference>
<dbReference type="PROSITE" id="PS50994">
    <property type="entry name" value="INTEGRASE"/>
    <property type="match status" value="1"/>
</dbReference>
<dbReference type="InterPro" id="IPR025948">
    <property type="entry name" value="HTH-like_dom"/>
</dbReference>
<dbReference type="GO" id="GO:0015074">
    <property type="term" value="P:DNA integration"/>
    <property type="evidence" value="ECO:0007669"/>
    <property type="project" value="InterPro"/>
</dbReference>
<dbReference type="Proteomes" id="UP000015480">
    <property type="component" value="Plasmid pAMI4"/>
</dbReference>
<proteinExistence type="predicted"/>
<dbReference type="HOGENOM" id="CLU_027402_4_2_5"/>
<evidence type="ECO:0000259" key="1">
    <source>
        <dbReference type="PROSITE" id="PS50994"/>
    </source>
</evidence>
<dbReference type="EMBL" id="CP006652">
    <property type="protein sequence ID" value="AGT11044.1"/>
    <property type="molecule type" value="Genomic_DNA"/>
</dbReference>
<sequence>MRFAFIVKHRHIWPVIWLCEVLEVSRSGFHAWLRRPPRTREIHEAKLVAAIKTSFKTSDRTYGARRVWRDVLEEGLACGLHRIERLMRTSALRARPRRRGKPKDDGERSVIVDNILDRDFLADRPNQQWLADFTYIWTAEGWLYVAVVLDLFSRRAVGWSMKADRDASLIMDALMMAVWRRGKADTLFHHSDQGSQYISEQFQRLWADNRITCSMSRGGKVRDNSAMESFFSTLKTERTASKVYRTRNEARADVFDYIERFYNPRRRVILPVLTGCRSRLQAAIFSFWAGVMPPMPMLGRSLL</sequence>
<dbReference type="InterPro" id="IPR036397">
    <property type="entry name" value="RNaseH_sf"/>
</dbReference>
<keyword evidence="3" id="KW-1185">Reference proteome</keyword>
<dbReference type="InterPro" id="IPR050900">
    <property type="entry name" value="Transposase_IS3/IS150/IS904"/>
</dbReference>
<gene>
    <name evidence="2" type="ORF">JCM7686_pAMI4p358</name>
</gene>
<dbReference type="PANTHER" id="PTHR46889">
    <property type="entry name" value="TRANSPOSASE INSF FOR INSERTION SEQUENCE IS3B-RELATED"/>
    <property type="match status" value="1"/>
</dbReference>
<dbReference type="Gene3D" id="3.30.420.10">
    <property type="entry name" value="Ribonuclease H-like superfamily/Ribonuclease H"/>
    <property type="match status" value="1"/>
</dbReference>